<dbReference type="AlphaFoldDB" id="A0AAV8X9Y7"/>
<evidence type="ECO:0000313" key="2">
    <source>
        <dbReference type="EMBL" id="KAJ8935375.1"/>
    </source>
</evidence>
<reference evidence="2" key="1">
    <citation type="journal article" date="2023" name="Insect Mol. Biol.">
        <title>Genome sequencing provides insights into the evolution of gene families encoding plant cell wall-degrading enzymes in longhorned beetles.</title>
        <authorList>
            <person name="Shin N.R."/>
            <person name="Okamura Y."/>
            <person name="Kirsch R."/>
            <person name="Pauchet Y."/>
        </authorList>
    </citation>
    <scope>NUCLEOTIDE SEQUENCE</scope>
    <source>
        <strain evidence="2">AMC_N1</strain>
    </source>
</reference>
<feature type="compositionally biased region" description="Polar residues" evidence="1">
    <location>
        <begin position="1"/>
        <end position="13"/>
    </location>
</feature>
<comment type="caution">
    <text evidence="2">The sequence shown here is derived from an EMBL/GenBank/DDBJ whole genome shotgun (WGS) entry which is preliminary data.</text>
</comment>
<keyword evidence="3" id="KW-1185">Reference proteome</keyword>
<evidence type="ECO:0000256" key="1">
    <source>
        <dbReference type="SAM" id="MobiDB-lite"/>
    </source>
</evidence>
<dbReference type="EMBL" id="JAPWTK010000885">
    <property type="protein sequence ID" value="KAJ8935375.1"/>
    <property type="molecule type" value="Genomic_DNA"/>
</dbReference>
<accession>A0AAV8X9Y7</accession>
<dbReference type="Proteomes" id="UP001162162">
    <property type="component" value="Unassembled WGS sequence"/>
</dbReference>
<organism evidence="2 3">
    <name type="scientific">Aromia moschata</name>
    <dbReference type="NCBI Taxonomy" id="1265417"/>
    <lineage>
        <taxon>Eukaryota</taxon>
        <taxon>Metazoa</taxon>
        <taxon>Ecdysozoa</taxon>
        <taxon>Arthropoda</taxon>
        <taxon>Hexapoda</taxon>
        <taxon>Insecta</taxon>
        <taxon>Pterygota</taxon>
        <taxon>Neoptera</taxon>
        <taxon>Endopterygota</taxon>
        <taxon>Coleoptera</taxon>
        <taxon>Polyphaga</taxon>
        <taxon>Cucujiformia</taxon>
        <taxon>Chrysomeloidea</taxon>
        <taxon>Cerambycidae</taxon>
        <taxon>Cerambycinae</taxon>
        <taxon>Callichromatini</taxon>
        <taxon>Aromia</taxon>
    </lineage>
</organism>
<gene>
    <name evidence="2" type="ORF">NQ318_022903</name>
</gene>
<name>A0AAV8X9Y7_9CUCU</name>
<protein>
    <submittedName>
        <fullName evidence="2">Uncharacterized protein</fullName>
    </submittedName>
</protein>
<proteinExistence type="predicted"/>
<evidence type="ECO:0000313" key="3">
    <source>
        <dbReference type="Proteomes" id="UP001162162"/>
    </source>
</evidence>
<sequence>MNNGTIQDWNQAEDSSEDNPSRDGILSKLMPSRVSAPLWTAMICFVGWHLFRGSVTALP</sequence>
<feature type="region of interest" description="Disordered" evidence="1">
    <location>
        <begin position="1"/>
        <end position="24"/>
    </location>
</feature>